<organism evidence="1 2">
    <name type="scientific">Maribacter cobaltidurans</name>
    <dbReference type="NCBI Taxonomy" id="1178778"/>
    <lineage>
        <taxon>Bacteria</taxon>
        <taxon>Pseudomonadati</taxon>
        <taxon>Bacteroidota</taxon>
        <taxon>Flavobacteriia</taxon>
        <taxon>Flavobacteriales</taxon>
        <taxon>Flavobacteriaceae</taxon>
        <taxon>Maribacter</taxon>
    </lineage>
</organism>
<dbReference type="Pfam" id="PF01370">
    <property type="entry name" value="Epimerase"/>
    <property type="match status" value="1"/>
</dbReference>
<dbReference type="InterPro" id="IPR036291">
    <property type="entry name" value="NAD(P)-bd_dom_sf"/>
</dbReference>
<dbReference type="SUPFAM" id="SSF51735">
    <property type="entry name" value="NAD(P)-binding Rossmann-fold domains"/>
    <property type="match status" value="1"/>
</dbReference>
<gene>
    <name evidence="1" type="ORF">CJ263_10045</name>
</gene>
<reference evidence="1 2" key="1">
    <citation type="submission" date="2017-08" db="EMBL/GenBank/DDBJ databases">
        <title>The complete genome sequence of Maribacter sp. B1, isolated from deep-sea sediment.</title>
        <authorList>
            <person name="Wu Y.-H."/>
            <person name="Cheng H."/>
            <person name="Xu X.-W."/>
        </authorList>
    </citation>
    <scope>NUCLEOTIDE SEQUENCE [LARGE SCALE GENOMIC DNA]</scope>
    <source>
        <strain evidence="1 2">B1</strain>
    </source>
</reference>
<dbReference type="Proteomes" id="UP000215244">
    <property type="component" value="Chromosome"/>
</dbReference>
<dbReference type="PANTHER" id="PTHR48079:SF6">
    <property type="entry name" value="NAD(P)-BINDING DOMAIN-CONTAINING PROTEIN-RELATED"/>
    <property type="match status" value="1"/>
</dbReference>
<evidence type="ECO:0000313" key="2">
    <source>
        <dbReference type="Proteomes" id="UP000215244"/>
    </source>
</evidence>
<dbReference type="InterPro" id="IPR001509">
    <property type="entry name" value="Epimerase_deHydtase"/>
</dbReference>
<dbReference type="Gene3D" id="3.40.50.720">
    <property type="entry name" value="NAD(P)-binding Rossmann-like Domain"/>
    <property type="match status" value="1"/>
</dbReference>
<dbReference type="OrthoDB" id="596910at2"/>
<dbReference type="PANTHER" id="PTHR48079">
    <property type="entry name" value="PROTEIN YEEZ"/>
    <property type="match status" value="1"/>
</dbReference>
<dbReference type="GO" id="GO:0004029">
    <property type="term" value="F:aldehyde dehydrogenase (NAD+) activity"/>
    <property type="evidence" value="ECO:0007669"/>
    <property type="project" value="TreeGrafter"/>
</dbReference>
<keyword evidence="2" id="KW-1185">Reference proteome</keyword>
<name>A0A223V532_9FLAO</name>
<dbReference type="RefSeq" id="WP_094997142.1">
    <property type="nucleotide sequence ID" value="NZ_BMJL01000002.1"/>
</dbReference>
<protein>
    <submittedName>
        <fullName evidence="1">NAD-dependent epimerase</fullName>
    </submittedName>
</protein>
<evidence type="ECO:0000313" key="1">
    <source>
        <dbReference type="EMBL" id="ASV30524.1"/>
    </source>
</evidence>
<dbReference type="KEGG" id="marb:CJ263_10045"/>
<dbReference type="GO" id="GO:0005737">
    <property type="term" value="C:cytoplasm"/>
    <property type="evidence" value="ECO:0007669"/>
    <property type="project" value="TreeGrafter"/>
</dbReference>
<sequence>MVLVTGGTGLVGSHLILRLVLSKIKVRAIYRSQEKLQQVKKVFSYYQDDVQSIFDQIDWIQGDILDLPSLEYAFLDVKQVYHAAALISFDPKDFKKLRKVNVEGTANIVNLCIHHNIEKLCYVSTIGTIGRSLRGKEATEENDWNELYTNVYALTKKSAEMEVWRGTQENLDAVIVNPGVIIGPGFWANGSGKLFTTVNRGYSFYPPGGTGFVSVNDVVQIMMKLMESSIKNERFILVAENLSFKEAISLTAKHIEKKIPSKRLKKWQLKIGRYFDFFKTLITGKPRTITKNSVYSLLHPETYSSTKIRTALGFEFESVEHSIAFSAKKYITEHHSSN</sequence>
<proteinExistence type="predicted"/>
<dbReference type="AlphaFoldDB" id="A0A223V532"/>
<dbReference type="InterPro" id="IPR051783">
    <property type="entry name" value="NAD(P)-dependent_oxidoreduct"/>
</dbReference>
<dbReference type="EMBL" id="CP022957">
    <property type="protein sequence ID" value="ASV30524.1"/>
    <property type="molecule type" value="Genomic_DNA"/>
</dbReference>
<accession>A0A223V532</accession>